<dbReference type="InterPro" id="IPR036737">
    <property type="entry name" value="OmpA-like_sf"/>
</dbReference>
<dbReference type="GO" id="GO:0005886">
    <property type="term" value="C:plasma membrane"/>
    <property type="evidence" value="ECO:0007669"/>
    <property type="project" value="UniProtKB-SubCell"/>
</dbReference>
<dbReference type="eggNOG" id="COG1360">
    <property type="taxonomic scope" value="Bacteria"/>
</dbReference>
<dbReference type="Pfam" id="PF00691">
    <property type="entry name" value="OmpA"/>
    <property type="match status" value="1"/>
</dbReference>
<dbReference type="PANTHER" id="PTHR30329">
    <property type="entry name" value="STATOR ELEMENT OF FLAGELLAR MOTOR COMPLEX"/>
    <property type="match status" value="1"/>
</dbReference>
<keyword evidence="5 9" id="KW-1133">Transmembrane helix</keyword>
<feature type="region of interest" description="Disordered" evidence="8">
    <location>
        <begin position="96"/>
        <end position="137"/>
    </location>
</feature>
<keyword evidence="3" id="KW-1003">Cell membrane</keyword>
<accession>A0A081B7X0</accession>
<comment type="similarity">
    <text evidence="2">Belongs to the MotB family.</text>
</comment>
<comment type="caution">
    <text evidence="11">The sequence shown here is derived from an EMBL/GenBank/DDBJ whole genome shotgun (WGS) entry which is preliminary data.</text>
</comment>
<dbReference type="RefSeq" id="WP_045442828.1">
    <property type="nucleotide sequence ID" value="NZ_BBIO01000002.1"/>
</dbReference>
<evidence type="ECO:0000256" key="8">
    <source>
        <dbReference type="SAM" id="MobiDB-lite"/>
    </source>
</evidence>
<evidence type="ECO:0000313" key="11">
    <source>
        <dbReference type="EMBL" id="GAK44138.1"/>
    </source>
</evidence>
<evidence type="ECO:0000256" key="1">
    <source>
        <dbReference type="ARBA" id="ARBA00004162"/>
    </source>
</evidence>
<organism evidence="11 12">
    <name type="scientific">Tepidicaulis marinus</name>
    <dbReference type="NCBI Taxonomy" id="1333998"/>
    <lineage>
        <taxon>Bacteria</taxon>
        <taxon>Pseudomonadati</taxon>
        <taxon>Pseudomonadota</taxon>
        <taxon>Alphaproteobacteria</taxon>
        <taxon>Hyphomicrobiales</taxon>
        <taxon>Parvibaculaceae</taxon>
        <taxon>Tepidicaulis</taxon>
    </lineage>
</organism>
<gene>
    <name evidence="11" type="ORF">M2A_0637</name>
</gene>
<dbReference type="InterPro" id="IPR006665">
    <property type="entry name" value="OmpA-like"/>
</dbReference>
<feature type="compositionally biased region" description="Basic and acidic residues" evidence="8">
    <location>
        <begin position="107"/>
        <end position="117"/>
    </location>
</feature>
<keyword evidence="4 9" id="KW-0812">Transmembrane</keyword>
<dbReference type="EMBL" id="BBIO01000002">
    <property type="protein sequence ID" value="GAK44138.1"/>
    <property type="molecule type" value="Genomic_DNA"/>
</dbReference>
<dbReference type="InterPro" id="IPR025713">
    <property type="entry name" value="MotB-like_N_dom"/>
</dbReference>
<evidence type="ECO:0000256" key="7">
    <source>
        <dbReference type="PROSITE-ProRule" id="PRU00473"/>
    </source>
</evidence>
<proteinExistence type="inferred from homology"/>
<dbReference type="STRING" id="1333998.M2A_0637"/>
<dbReference type="AlphaFoldDB" id="A0A081B7X0"/>
<feature type="compositionally biased region" description="Polar residues" evidence="8">
    <location>
        <begin position="119"/>
        <end position="137"/>
    </location>
</feature>
<dbReference type="Proteomes" id="UP000028702">
    <property type="component" value="Unassembled WGS sequence"/>
</dbReference>
<sequence>MNEAQPIIKKIKKGKHPHHGGAWKIAYADFVTAMMAFFLLLWLISMTTPEQKQGLADYFAPANVSRSTSGSGGVMGGTAFDIEGSRMAGTTPQVVMNISAPPKPKNSYKDEKDRAESAETVSTVQDKQGQEGTTQVFDEQRQLAAATSREKDDFRSAAESIRQALRDMPDLAELSKNILVEETPEGLQIQLVDQEGRSMFPAGIEEPYERTRRLLEEVAKIVQKLPNRIAISGHTDSAASYGGSDSQKWDLTADRANATRRILQGAGVPDDRIYEVTGKADTLPLFPEDPSLPANRRISILLKREAPVVPPDFGNGRG</sequence>
<dbReference type="Gene3D" id="3.30.1330.60">
    <property type="entry name" value="OmpA-like domain"/>
    <property type="match status" value="1"/>
</dbReference>
<reference evidence="11 12" key="1">
    <citation type="submission" date="2014-07" db="EMBL/GenBank/DDBJ databases">
        <title>Tepidicaulis marinum gen. nov., sp. nov., a novel marine bacterium denitrifying nitrate to nitrous oxide strictly under microaerobic conditions.</title>
        <authorList>
            <person name="Takeuchi M."/>
            <person name="Yamagishi T."/>
            <person name="Kamagata Y."/>
            <person name="Oshima K."/>
            <person name="Hattori M."/>
            <person name="Katayama T."/>
            <person name="Hanada S."/>
            <person name="Tamaki H."/>
            <person name="Marumo K."/>
            <person name="Maeda H."/>
            <person name="Nedachi M."/>
            <person name="Iwasaki W."/>
            <person name="Suwa Y."/>
            <person name="Sakata S."/>
        </authorList>
    </citation>
    <scope>NUCLEOTIDE SEQUENCE [LARGE SCALE GENOMIC DNA]</scope>
    <source>
        <strain evidence="11 12">MA2</strain>
    </source>
</reference>
<evidence type="ECO:0000256" key="4">
    <source>
        <dbReference type="ARBA" id="ARBA00022692"/>
    </source>
</evidence>
<evidence type="ECO:0000256" key="3">
    <source>
        <dbReference type="ARBA" id="ARBA00022475"/>
    </source>
</evidence>
<dbReference type="Pfam" id="PF13677">
    <property type="entry name" value="MotB_plug"/>
    <property type="match status" value="1"/>
</dbReference>
<evidence type="ECO:0000256" key="9">
    <source>
        <dbReference type="SAM" id="Phobius"/>
    </source>
</evidence>
<dbReference type="PROSITE" id="PS51123">
    <property type="entry name" value="OMPA_2"/>
    <property type="match status" value="1"/>
</dbReference>
<evidence type="ECO:0000256" key="6">
    <source>
        <dbReference type="ARBA" id="ARBA00023136"/>
    </source>
</evidence>
<comment type="subcellular location">
    <subcellularLocation>
        <location evidence="1">Cell membrane</location>
        <topology evidence="1">Single-pass membrane protein</topology>
    </subcellularLocation>
</comment>
<evidence type="ECO:0000256" key="2">
    <source>
        <dbReference type="ARBA" id="ARBA00008914"/>
    </source>
</evidence>
<evidence type="ECO:0000256" key="5">
    <source>
        <dbReference type="ARBA" id="ARBA00022989"/>
    </source>
</evidence>
<dbReference type="SUPFAM" id="SSF103088">
    <property type="entry name" value="OmpA-like"/>
    <property type="match status" value="1"/>
</dbReference>
<feature type="domain" description="OmpA-like" evidence="10">
    <location>
        <begin position="187"/>
        <end position="306"/>
    </location>
</feature>
<evidence type="ECO:0000259" key="10">
    <source>
        <dbReference type="PROSITE" id="PS51123"/>
    </source>
</evidence>
<name>A0A081B7X0_9HYPH</name>
<dbReference type="InterPro" id="IPR050330">
    <property type="entry name" value="Bact_OuterMem_StrucFunc"/>
</dbReference>
<dbReference type="PANTHER" id="PTHR30329:SF21">
    <property type="entry name" value="LIPOPROTEIN YIAD-RELATED"/>
    <property type="match status" value="1"/>
</dbReference>
<evidence type="ECO:0000313" key="12">
    <source>
        <dbReference type="Proteomes" id="UP000028702"/>
    </source>
</evidence>
<keyword evidence="6 7" id="KW-0472">Membrane</keyword>
<feature type="transmembrane region" description="Helical" evidence="9">
    <location>
        <begin position="21"/>
        <end position="44"/>
    </location>
</feature>
<dbReference type="CDD" id="cd07185">
    <property type="entry name" value="OmpA_C-like"/>
    <property type="match status" value="1"/>
</dbReference>
<keyword evidence="12" id="KW-1185">Reference proteome</keyword>
<protein>
    <submittedName>
        <fullName evidence="11">OmpA/MotB domain-containing protein</fullName>
    </submittedName>
</protein>